<dbReference type="GO" id="GO:0016020">
    <property type="term" value="C:membrane"/>
    <property type="evidence" value="ECO:0007669"/>
    <property type="project" value="TreeGrafter"/>
</dbReference>
<dbReference type="GO" id="GO:0006869">
    <property type="term" value="P:lipid transport"/>
    <property type="evidence" value="ECO:0007669"/>
    <property type="project" value="InterPro"/>
</dbReference>
<evidence type="ECO:0000256" key="2">
    <source>
        <dbReference type="SAM" id="MobiDB-lite"/>
    </source>
</evidence>
<gene>
    <name evidence="3" type="ORF">Y1Q_0002194</name>
</gene>
<dbReference type="Pfam" id="PF05461">
    <property type="entry name" value="ApoL"/>
    <property type="match status" value="1"/>
</dbReference>
<dbReference type="GO" id="GO:0042157">
    <property type="term" value="P:lipoprotein metabolic process"/>
    <property type="evidence" value="ECO:0007669"/>
    <property type="project" value="InterPro"/>
</dbReference>
<protein>
    <submittedName>
        <fullName evidence="3">Uncharacterized protein</fullName>
    </submittedName>
</protein>
<dbReference type="STRING" id="8496.A0A151NZT7"/>
<dbReference type="PANTHER" id="PTHR14096">
    <property type="entry name" value="APOLIPOPROTEIN L"/>
    <property type="match status" value="1"/>
</dbReference>
<dbReference type="InterPro" id="IPR024079">
    <property type="entry name" value="MetalloPept_cat_dom_sf"/>
</dbReference>
<dbReference type="InterPro" id="IPR008405">
    <property type="entry name" value="ApoL"/>
</dbReference>
<dbReference type="EMBL" id="AKHW03001500">
    <property type="protein sequence ID" value="KYO41935.1"/>
    <property type="molecule type" value="Genomic_DNA"/>
</dbReference>
<dbReference type="GO" id="GO:0008289">
    <property type="term" value="F:lipid binding"/>
    <property type="evidence" value="ECO:0007669"/>
    <property type="project" value="InterPro"/>
</dbReference>
<dbReference type="Gene3D" id="3.40.390.10">
    <property type="entry name" value="Collagenase (Catalytic Domain)"/>
    <property type="match status" value="1"/>
</dbReference>
<dbReference type="SUPFAM" id="SSF55486">
    <property type="entry name" value="Metalloproteases ('zincins'), catalytic domain"/>
    <property type="match status" value="1"/>
</dbReference>
<organism evidence="3 4">
    <name type="scientific">Alligator mississippiensis</name>
    <name type="common">American alligator</name>
    <dbReference type="NCBI Taxonomy" id="8496"/>
    <lineage>
        <taxon>Eukaryota</taxon>
        <taxon>Metazoa</taxon>
        <taxon>Chordata</taxon>
        <taxon>Craniata</taxon>
        <taxon>Vertebrata</taxon>
        <taxon>Euteleostomi</taxon>
        <taxon>Archelosauria</taxon>
        <taxon>Archosauria</taxon>
        <taxon>Crocodylia</taxon>
        <taxon>Alligatoridae</taxon>
        <taxon>Alligatorinae</taxon>
        <taxon>Alligator</taxon>
    </lineage>
</organism>
<dbReference type="AlphaFoldDB" id="A0A151NZT7"/>
<comment type="caution">
    <text evidence="3">The sequence shown here is derived from an EMBL/GenBank/DDBJ whole genome shotgun (WGS) entry which is preliminary data.</text>
</comment>
<name>A0A151NZT7_ALLMI</name>
<dbReference type="GO" id="GO:0005576">
    <property type="term" value="C:extracellular region"/>
    <property type="evidence" value="ECO:0007669"/>
    <property type="project" value="InterPro"/>
</dbReference>
<keyword evidence="4" id="KW-1185">Reference proteome</keyword>
<dbReference type="OrthoDB" id="9427797at2759"/>
<comment type="similarity">
    <text evidence="1">Belongs to the apolipoprotein L family.</text>
</comment>
<evidence type="ECO:0000313" key="4">
    <source>
        <dbReference type="Proteomes" id="UP000050525"/>
    </source>
</evidence>
<feature type="region of interest" description="Disordered" evidence="2">
    <location>
        <begin position="499"/>
        <end position="520"/>
    </location>
</feature>
<proteinExistence type="inferred from homology"/>
<accession>A0A151NZT7</accession>
<sequence>MSAQGISFQEVTVCSEIANRRTCYTYKTYRNDRGVPLAKGKASIAAAARQSALDILRDALKKKDRVLMETPRDLICCDCEEPRLWMERFAVLTEQRVRDLISVLQEATLVEDPSRGNLLAKSSQKHGGKTIYLGPRFWAAPRHLDKDSQPGILIHEASHFLGAQDVSYQPVSICVGCKGPMVKTSSPVPASPRFVPLPNALPSANNAEYEFELTLRHRGDYAQGRYSCCGEPARNSVCESAVPIELFAPPNDLGELEELSIPEILRGRLVPARDGLQQHVAALRTIADAVDEVHRGATIANVTGGAVGIAGGITTIVGLCLAPVTFGASLIVSLVGLGVSTAGGLTSAAATATDMVQSRVKKEEINRLLGQCQAEVQLIQQYMEHVSVRVQEAKDSARLDLLFAIPQIGVGAGRTVLNTMNMVRAGELLANASRVARFAGTVTHVLTALTLGLDIFFVAKDSIELHRGAKTELANKIREAVAELQQVINQVNDVYEALTGEKPKPDPEETGSAAGSAPSE</sequence>
<reference evidence="3 4" key="1">
    <citation type="journal article" date="2012" name="Genome Biol.">
        <title>Sequencing three crocodilian genomes to illuminate the evolution of archosaurs and amniotes.</title>
        <authorList>
            <person name="St John J.A."/>
            <person name="Braun E.L."/>
            <person name="Isberg S.R."/>
            <person name="Miles L.G."/>
            <person name="Chong A.Y."/>
            <person name="Gongora J."/>
            <person name="Dalzell P."/>
            <person name="Moran C."/>
            <person name="Bed'hom B."/>
            <person name="Abzhanov A."/>
            <person name="Burgess S.C."/>
            <person name="Cooksey A.M."/>
            <person name="Castoe T.A."/>
            <person name="Crawford N.G."/>
            <person name="Densmore L.D."/>
            <person name="Drew J.C."/>
            <person name="Edwards S.V."/>
            <person name="Faircloth B.C."/>
            <person name="Fujita M.K."/>
            <person name="Greenwold M.J."/>
            <person name="Hoffmann F.G."/>
            <person name="Howard J.M."/>
            <person name="Iguchi T."/>
            <person name="Janes D.E."/>
            <person name="Khan S.Y."/>
            <person name="Kohno S."/>
            <person name="de Koning A.J."/>
            <person name="Lance S.L."/>
            <person name="McCarthy F.M."/>
            <person name="McCormack J.E."/>
            <person name="Merchant M.E."/>
            <person name="Peterson D.G."/>
            <person name="Pollock D.D."/>
            <person name="Pourmand N."/>
            <person name="Raney B.J."/>
            <person name="Roessler K.A."/>
            <person name="Sanford J.R."/>
            <person name="Sawyer R.H."/>
            <person name="Schmidt C.J."/>
            <person name="Triplett E.W."/>
            <person name="Tuberville T.D."/>
            <person name="Venegas-Anaya M."/>
            <person name="Howard J.T."/>
            <person name="Jarvis E.D."/>
            <person name="Guillette L.J.Jr."/>
            <person name="Glenn T.C."/>
            <person name="Green R.E."/>
            <person name="Ray D.A."/>
        </authorList>
    </citation>
    <scope>NUCLEOTIDE SEQUENCE [LARGE SCALE GENOMIC DNA]</scope>
    <source>
        <strain evidence="3">KSC_2009_1</strain>
    </source>
</reference>
<evidence type="ECO:0000313" key="3">
    <source>
        <dbReference type="EMBL" id="KYO41935.1"/>
    </source>
</evidence>
<dbReference type="KEGG" id="amj:102573164"/>
<dbReference type="PANTHER" id="PTHR14096:SF28">
    <property type="entry name" value="APOLIPOPROTEIN L, 1-RELATED"/>
    <property type="match status" value="1"/>
</dbReference>
<dbReference type="Proteomes" id="UP000050525">
    <property type="component" value="Unassembled WGS sequence"/>
</dbReference>
<dbReference type="GO" id="GO:0008237">
    <property type="term" value="F:metallopeptidase activity"/>
    <property type="evidence" value="ECO:0007669"/>
    <property type="project" value="InterPro"/>
</dbReference>
<evidence type="ECO:0000256" key="1">
    <source>
        <dbReference type="ARBA" id="ARBA00010090"/>
    </source>
</evidence>
<dbReference type="eggNOG" id="ENOG502QPNS">
    <property type="taxonomic scope" value="Eukaryota"/>
</dbReference>